<evidence type="ECO:0000313" key="2">
    <source>
        <dbReference type="Proteomes" id="UP000032142"/>
    </source>
</evidence>
<name>A0A0B0P1V2_GOSAR</name>
<protein>
    <submittedName>
        <fullName evidence="1">Uncharacterized protein</fullName>
    </submittedName>
</protein>
<keyword evidence="2" id="KW-1185">Reference proteome</keyword>
<dbReference type="EMBL" id="KN411559">
    <property type="protein sequence ID" value="KHG18857.1"/>
    <property type="molecule type" value="Genomic_DNA"/>
</dbReference>
<gene>
    <name evidence="1" type="ORF">F383_24323</name>
</gene>
<organism evidence="1 2">
    <name type="scientific">Gossypium arboreum</name>
    <name type="common">Tree cotton</name>
    <name type="synonym">Gossypium nanking</name>
    <dbReference type="NCBI Taxonomy" id="29729"/>
    <lineage>
        <taxon>Eukaryota</taxon>
        <taxon>Viridiplantae</taxon>
        <taxon>Streptophyta</taxon>
        <taxon>Embryophyta</taxon>
        <taxon>Tracheophyta</taxon>
        <taxon>Spermatophyta</taxon>
        <taxon>Magnoliopsida</taxon>
        <taxon>eudicotyledons</taxon>
        <taxon>Gunneridae</taxon>
        <taxon>Pentapetalae</taxon>
        <taxon>rosids</taxon>
        <taxon>malvids</taxon>
        <taxon>Malvales</taxon>
        <taxon>Malvaceae</taxon>
        <taxon>Malvoideae</taxon>
        <taxon>Gossypium</taxon>
    </lineage>
</organism>
<proteinExistence type="predicted"/>
<accession>A0A0B0P1V2</accession>
<reference evidence="2" key="1">
    <citation type="submission" date="2014-09" db="EMBL/GenBank/DDBJ databases">
        <authorList>
            <person name="Mudge J."/>
            <person name="Ramaraj T."/>
            <person name="Lindquist I.E."/>
            <person name="Bharti A.K."/>
            <person name="Sundararajan A."/>
            <person name="Cameron C.T."/>
            <person name="Woodward J.E."/>
            <person name="May G.D."/>
            <person name="Brubaker C."/>
            <person name="Broadhvest J."/>
            <person name="Wilkins T.A."/>
        </authorList>
    </citation>
    <scope>NUCLEOTIDE SEQUENCE</scope>
    <source>
        <strain evidence="2">cv. AKA8401</strain>
    </source>
</reference>
<sequence>MINPVFIYSESSEEGTTGSCKVLFWLLTTKRKGKD</sequence>
<evidence type="ECO:0000313" key="1">
    <source>
        <dbReference type="EMBL" id="KHG18857.1"/>
    </source>
</evidence>
<dbReference type="Proteomes" id="UP000032142">
    <property type="component" value="Unassembled WGS sequence"/>
</dbReference>
<dbReference type="AlphaFoldDB" id="A0A0B0P1V2"/>